<evidence type="ECO:0000313" key="1">
    <source>
        <dbReference type="EMBL" id="RGY64666.1"/>
    </source>
</evidence>
<sequence length="169" mass="18226">MRIVNIIVFLVMVLACSSCNTKGKKPPVDLSGLNSVTDISIPYTELNGVKTIPVKLNGITMSMIYDTGCSGVHLSLNELQTLFKNGKFSEDDIIGSNYSQIADGSIVENGLINLREVEIGGEDGLVLHNVEATVALNQNAPILLGNDVLDELASVKVDNVNKTINFTRY</sequence>
<dbReference type="AlphaFoldDB" id="A0A2K9H4S5"/>
<dbReference type="InterPro" id="IPR021109">
    <property type="entry name" value="Peptidase_aspartic_dom_sf"/>
</dbReference>
<dbReference type="Pfam" id="PF13975">
    <property type="entry name" value="gag-asp_proteas"/>
    <property type="match status" value="1"/>
</dbReference>
<dbReference type="Proteomes" id="UP000284614">
    <property type="component" value="Unassembled WGS sequence"/>
</dbReference>
<name>A0A2K9H4S5_BACFG</name>
<dbReference type="RefSeq" id="WP_005822209.1">
    <property type="nucleotide sequence ID" value="NZ_CABJEQ010000008.1"/>
</dbReference>
<dbReference type="EMBL" id="QSDG01000028">
    <property type="protein sequence ID" value="RGY64666.1"/>
    <property type="molecule type" value="Genomic_DNA"/>
</dbReference>
<accession>A0A2K9H4S5</accession>
<proteinExistence type="predicted"/>
<gene>
    <name evidence="1" type="ORF">DXA27_21270</name>
</gene>
<reference evidence="1 2" key="1">
    <citation type="submission" date="2018-08" db="EMBL/GenBank/DDBJ databases">
        <title>A genome reference for cultivated species of the human gut microbiota.</title>
        <authorList>
            <person name="Zou Y."/>
            <person name="Xue W."/>
            <person name="Luo G."/>
        </authorList>
    </citation>
    <scope>NUCLEOTIDE SEQUENCE [LARGE SCALE GENOMIC DNA]</scope>
    <source>
        <strain evidence="1 2">OF01-1</strain>
    </source>
</reference>
<comment type="caution">
    <text evidence="1">The sequence shown here is derived from an EMBL/GenBank/DDBJ whole genome shotgun (WGS) entry which is preliminary data.</text>
</comment>
<dbReference type="PROSITE" id="PS51257">
    <property type="entry name" value="PROKAR_LIPOPROTEIN"/>
    <property type="match status" value="1"/>
</dbReference>
<protein>
    <submittedName>
        <fullName evidence="1">Uncharacterized protein</fullName>
    </submittedName>
</protein>
<dbReference type="Gene3D" id="2.40.70.10">
    <property type="entry name" value="Acid Proteases"/>
    <property type="match status" value="1"/>
</dbReference>
<evidence type="ECO:0000313" key="2">
    <source>
        <dbReference type="Proteomes" id="UP000284614"/>
    </source>
</evidence>
<dbReference type="SUPFAM" id="SSF50630">
    <property type="entry name" value="Acid proteases"/>
    <property type="match status" value="1"/>
</dbReference>
<organism evidence="1 2">
    <name type="scientific">Bacteroides fragilis</name>
    <dbReference type="NCBI Taxonomy" id="817"/>
    <lineage>
        <taxon>Bacteria</taxon>
        <taxon>Pseudomonadati</taxon>
        <taxon>Bacteroidota</taxon>
        <taxon>Bacteroidia</taxon>
        <taxon>Bacteroidales</taxon>
        <taxon>Bacteroidaceae</taxon>
        <taxon>Bacteroides</taxon>
    </lineage>
</organism>